<comment type="similarity">
    <text evidence="6">Belongs to the ABC-4 integral membrane protein family.</text>
</comment>
<feature type="transmembrane region" description="Helical" evidence="6">
    <location>
        <begin position="532"/>
        <end position="559"/>
    </location>
</feature>
<keyword evidence="4 6" id="KW-1133">Transmembrane helix</keyword>
<evidence type="ECO:0000256" key="1">
    <source>
        <dbReference type="ARBA" id="ARBA00004651"/>
    </source>
</evidence>
<keyword evidence="2 6" id="KW-1003">Cell membrane</keyword>
<dbReference type="Pfam" id="PF02687">
    <property type="entry name" value="FtsX"/>
    <property type="match status" value="1"/>
</dbReference>
<feature type="transmembrane region" description="Helical" evidence="6">
    <location>
        <begin position="157"/>
        <end position="178"/>
    </location>
</feature>
<reference evidence="8" key="1">
    <citation type="submission" date="2020-10" db="EMBL/GenBank/DDBJ databases">
        <authorList>
            <person name="Gilroy R."/>
        </authorList>
    </citation>
    <scope>NUCLEOTIDE SEQUENCE</scope>
    <source>
        <strain evidence="8">4920</strain>
    </source>
</reference>
<sequence length="662" mass="74845">MNKLFYAKLAATNIGKNRKTYIPYMLTCIITVAMFYIIKSLSMNEGISSLRGGATIESMLYLGCWIVAIFAVIFLFYTNSFLIKRRKKEFGLFNILGMEKKHLSRVIGIETLYIAVIGLVLGIGVGILLDKAMYLLILKILGEEITLGFYISWESMWQTFLLFGAIFILIFVNSLRQVHLAKPIELLRGGSVGEKEPKANWFIAIAGAICLGLGYYIAVVTQDPVTALVYFFGAAILVIIGTYLLFTAGSITLLKLLRKNKRYYYKTNHFISISGMLYRMKQNAVGLANICILSTAVLVMISSTTSLMIGSEDMIRTRYPYDIAIYSQDTDEAHNLEMMEKTRRVLEGNGAELERVVYYNYLSFVSIRDGNSFITDKETVDSSVESIANLFFIPLEDYNRVSGEERVLQDGQILLYANRQPYDGWTLEVFGKNYTVKEHLDSFAGDGLMEADVLSTYFIVVKDMDEIEWLYQKQDEAYGEQASEVRLLYGFDLFGSDEEEYAIYQQVAEGLKGDPEFHGMIECRAEARDGFFVMYGGLFFLGIFLGILFIMATILIIYYKQISEGYDDKERYAIMQKVGLSHAEVKRSIHSQILTVFFLPLLAAGVHMVFAFPLVSKILALLSMTNTTLYILCTAGCFLVFAFGYGVIYALTAKVYYRIVSA</sequence>
<feature type="transmembrane region" description="Helical" evidence="6">
    <location>
        <begin position="627"/>
        <end position="651"/>
    </location>
</feature>
<dbReference type="GO" id="GO:0005886">
    <property type="term" value="C:plasma membrane"/>
    <property type="evidence" value="ECO:0007669"/>
    <property type="project" value="UniProtKB-SubCell"/>
</dbReference>
<dbReference type="EMBL" id="DVOF01000168">
    <property type="protein sequence ID" value="HIV03076.1"/>
    <property type="molecule type" value="Genomic_DNA"/>
</dbReference>
<dbReference type="PANTHER" id="PTHR46795">
    <property type="entry name" value="ABC TRANSPORTER PERMEASE-RELATED-RELATED"/>
    <property type="match status" value="1"/>
</dbReference>
<dbReference type="InterPro" id="IPR003838">
    <property type="entry name" value="ABC3_permease_C"/>
</dbReference>
<name>A0A9D1NIC6_9FIRM</name>
<comment type="subcellular location">
    <subcellularLocation>
        <location evidence="1 6">Cell membrane</location>
        <topology evidence="1 6">Multi-pass membrane protein</topology>
    </subcellularLocation>
</comment>
<evidence type="ECO:0000256" key="4">
    <source>
        <dbReference type="ARBA" id="ARBA00022989"/>
    </source>
</evidence>
<evidence type="ECO:0000256" key="2">
    <source>
        <dbReference type="ARBA" id="ARBA00022475"/>
    </source>
</evidence>
<feature type="domain" description="ABC3 transporter permease C-terminal" evidence="7">
    <location>
        <begin position="65"/>
        <end position="175"/>
    </location>
</feature>
<keyword evidence="3 6" id="KW-0812">Transmembrane</keyword>
<dbReference type="InterPro" id="IPR027022">
    <property type="entry name" value="ABC_permease_BceB-typ"/>
</dbReference>
<keyword evidence="5 6" id="KW-0472">Membrane</keyword>
<accession>A0A9D1NIC6</accession>
<feature type="transmembrane region" description="Helical" evidence="6">
    <location>
        <begin position="21"/>
        <end position="38"/>
    </location>
</feature>
<evidence type="ECO:0000313" key="9">
    <source>
        <dbReference type="Proteomes" id="UP000886743"/>
    </source>
</evidence>
<dbReference type="GO" id="GO:0055085">
    <property type="term" value="P:transmembrane transport"/>
    <property type="evidence" value="ECO:0007669"/>
    <property type="project" value="UniProtKB-UniRule"/>
</dbReference>
<reference evidence="8" key="2">
    <citation type="journal article" date="2021" name="PeerJ">
        <title>Extensive microbial diversity within the chicken gut microbiome revealed by metagenomics and culture.</title>
        <authorList>
            <person name="Gilroy R."/>
            <person name="Ravi A."/>
            <person name="Getino M."/>
            <person name="Pursley I."/>
            <person name="Horton D.L."/>
            <person name="Alikhan N.F."/>
            <person name="Baker D."/>
            <person name="Gharbi K."/>
            <person name="Hall N."/>
            <person name="Watson M."/>
            <person name="Adriaenssens E.M."/>
            <person name="Foster-Nyarko E."/>
            <person name="Jarju S."/>
            <person name="Secka A."/>
            <person name="Antonio M."/>
            <person name="Oren A."/>
            <person name="Chaudhuri R.R."/>
            <person name="La Ragione R."/>
            <person name="Hildebrand F."/>
            <person name="Pallen M.J."/>
        </authorList>
    </citation>
    <scope>NUCLEOTIDE SEQUENCE</scope>
    <source>
        <strain evidence="8">4920</strain>
    </source>
</reference>
<dbReference type="PIRSF" id="PIRSF018968">
    <property type="entry name" value="ABC_permease_BceB"/>
    <property type="match status" value="1"/>
</dbReference>
<evidence type="ECO:0000259" key="7">
    <source>
        <dbReference type="Pfam" id="PF02687"/>
    </source>
</evidence>
<evidence type="ECO:0000256" key="3">
    <source>
        <dbReference type="ARBA" id="ARBA00022692"/>
    </source>
</evidence>
<comment type="caution">
    <text evidence="8">The sequence shown here is derived from an EMBL/GenBank/DDBJ whole genome shotgun (WGS) entry which is preliminary data.</text>
</comment>
<dbReference type="Proteomes" id="UP000886743">
    <property type="component" value="Unassembled WGS sequence"/>
</dbReference>
<feature type="transmembrane region" description="Helical" evidence="6">
    <location>
        <begin position="284"/>
        <end position="309"/>
    </location>
</feature>
<feature type="transmembrane region" description="Helical" evidence="6">
    <location>
        <begin position="58"/>
        <end position="78"/>
    </location>
</feature>
<organism evidence="8 9">
    <name type="scientific">Candidatus Aphodoplasma excrementigallinarum</name>
    <dbReference type="NCBI Taxonomy" id="2840673"/>
    <lineage>
        <taxon>Bacteria</taxon>
        <taxon>Bacillati</taxon>
        <taxon>Bacillota</taxon>
        <taxon>Clostridia</taxon>
        <taxon>Eubacteriales</taxon>
        <taxon>Candidatus Aphodoplasma</taxon>
    </lineage>
</organism>
<feature type="transmembrane region" description="Helical" evidence="6">
    <location>
        <begin position="199"/>
        <end position="218"/>
    </location>
</feature>
<protein>
    <submittedName>
        <fullName evidence="8">ABC transporter permease</fullName>
    </submittedName>
</protein>
<evidence type="ECO:0000313" key="8">
    <source>
        <dbReference type="EMBL" id="HIV03076.1"/>
    </source>
</evidence>
<evidence type="ECO:0000256" key="5">
    <source>
        <dbReference type="ARBA" id="ARBA00023136"/>
    </source>
</evidence>
<feature type="transmembrane region" description="Helical" evidence="6">
    <location>
        <begin position="593"/>
        <end position="615"/>
    </location>
</feature>
<dbReference type="PANTHER" id="PTHR46795:SF3">
    <property type="entry name" value="ABC TRANSPORTER PERMEASE"/>
    <property type="match status" value="1"/>
</dbReference>
<dbReference type="AlphaFoldDB" id="A0A9D1NIC6"/>
<feature type="transmembrane region" description="Helical" evidence="6">
    <location>
        <begin position="111"/>
        <end position="137"/>
    </location>
</feature>
<evidence type="ECO:0000256" key="6">
    <source>
        <dbReference type="PIRNR" id="PIRNR018968"/>
    </source>
</evidence>
<dbReference type="InterPro" id="IPR052536">
    <property type="entry name" value="ABC-4_Integral_Memb_Prot"/>
</dbReference>
<gene>
    <name evidence="8" type="ORF">IAC74_05825</name>
</gene>
<feature type="transmembrane region" description="Helical" evidence="6">
    <location>
        <begin position="230"/>
        <end position="257"/>
    </location>
</feature>
<keyword evidence="6" id="KW-0813">Transport</keyword>
<proteinExistence type="inferred from homology"/>